<dbReference type="SUPFAM" id="SSF110395">
    <property type="entry name" value="CutC-like"/>
    <property type="match status" value="1"/>
</dbReference>
<feature type="region of interest" description="Disordered" evidence="11">
    <location>
        <begin position="31"/>
        <end position="50"/>
    </location>
</feature>
<keyword evidence="12" id="KW-1185">Reference proteome</keyword>
<evidence type="ECO:0000256" key="9">
    <source>
        <dbReference type="ARBA" id="ARBA00023242"/>
    </source>
</evidence>
<dbReference type="InterPro" id="IPR005627">
    <property type="entry name" value="CutC-like"/>
</dbReference>
<dbReference type="RefSeq" id="XP_019631668.1">
    <property type="nucleotide sequence ID" value="XM_019776109.1"/>
</dbReference>
<keyword evidence="8" id="KW-0186">Copper</keyword>
<dbReference type="Proteomes" id="UP000515135">
    <property type="component" value="Unplaced"/>
</dbReference>
<dbReference type="GO" id="GO:0005634">
    <property type="term" value="C:nucleus"/>
    <property type="evidence" value="ECO:0007669"/>
    <property type="project" value="UniProtKB-SubCell"/>
</dbReference>
<evidence type="ECO:0000313" key="13">
    <source>
        <dbReference type="RefSeq" id="XP_019631668.1"/>
    </source>
</evidence>
<dbReference type="AlphaFoldDB" id="A0A6P4Z505"/>
<keyword evidence="9" id="KW-0539">Nucleus</keyword>
<dbReference type="GO" id="GO:0005737">
    <property type="term" value="C:cytoplasm"/>
    <property type="evidence" value="ECO:0007669"/>
    <property type="project" value="UniProtKB-SubCell"/>
</dbReference>
<evidence type="ECO:0000256" key="5">
    <source>
        <dbReference type="ARBA" id="ARBA00019014"/>
    </source>
</evidence>
<dbReference type="GO" id="GO:0005507">
    <property type="term" value="F:copper ion binding"/>
    <property type="evidence" value="ECO:0007669"/>
    <property type="project" value="TreeGrafter"/>
</dbReference>
<evidence type="ECO:0000256" key="11">
    <source>
        <dbReference type="SAM" id="MobiDB-lite"/>
    </source>
</evidence>
<reference evidence="13" key="1">
    <citation type="submission" date="2025-08" db="UniProtKB">
        <authorList>
            <consortium name="RefSeq"/>
        </authorList>
    </citation>
    <scope>IDENTIFICATION</scope>
    <source>
        <tissue evidence="13">Gonad</tissue>
    </source>
</reference>
<dbReference type="FunFam" id="3.20.20.380:FF:000002">
    <property type="entry name" value="copper homeostasis protein cutC homolog"/>
    <property type="match status" value="1"/>
</dbReference>
<comment type="subunit">
    <text evidence="4">Homotetramer.</text>
</comment>
<evidence type="ECO:0000256" key="7">
    <source>
        <dbReference type="ARBA" id="ARBA00022723"/>
    </source>
</evidence>
<dbReference type="HAMAP" id="MF_00795">
    <property type="entry name" value="CutC"/>
    <property type="match status" value="1"/>
</dbReference>
<proteinExistence type="inferred from homology"/>
<organism evidence="12 13">
    <name type="scientific">Branchiostoma belcheri</name>
    <name type="common">Amphioxus</name>
    <dbReference type="NCBI Taxonomy" id="7741"/>
    <lineage>
        <taxon>Eukaryota</taxon>
        <taxon>Metazoa</taxon>
        <taxon>Chordata</taxon>
        <taxon>Cephalochordata</taxon>
        <taxon>Leptocardii</taxon>
        <taxon>Amphioxiformes</taxon>
        <taxon>Branchiostomatidae</taxon>
        <taxon>Branchiostoma</taxon>
    </lineage>
</organism>
<dbReference type="InterPro" id="IPR036822">
    <property type="entry name" value="CutC-like_dom_sf"/>
</dbReference>
<evidence type="ECO:0000256" key="2">
    <source>
        <dbReference type="ARBA" id="ARBA00004496"/>
    </source>
</evidence>
<keyword evidence="7" id="KW-0479">Metal-binding</keyword>
<dbReference type="OrthoDB" id="7392499at2759"/>
<comment type="function">
    <text evidence="10">May play a role in copper homeostasis. Can bind one Cu(1+) per subunit.</text>
</comment>
<gene>
    <name evidence="13" type="primary">LOC109475482</name>
</gene>
<name>A0A6P4Z505_BRABE</name>
<evidence type="ECO:0000256" key="3">
    <source>
        <dbReference type="ARBA" id="ARBA00007768"/>
    </source>
</evidence>
<evidence type="ECO:0000256" key="6">
    <source>
        <dbReference type="ARBA" id="ARBA00022490"/>
    </source>
</evidence>
<accession>A0A6P4Z505</accession>
<evidence type="ECO:0000313" key="12">
    <source>
        <dbReference type="Proteomes" id="UP000515135"/>
    </source>
</evidence>
<evidence type="ECO:0000256" key="4">
    <source>
        <dbReference type="ARBA" id="ARBA00011881"/>
    </source>
</evidence>
<dbReference type="Pfam" id="PF03932">
    <property type="entry name" value="CutC"/>
    <property type="match status" value="1"/>
</dbReference>
<keyword evidence="6" id="KW-0963">Cytoplasm</keyword>
<protein>
    <recommendedName>
        <fullName evidence="5">Copper homeostasis protein cutC homolog</fullName>
    </recommendedName>
</protein>
<dbReference type="Gene3D" id="3.20.20.380">
    <property type="entry name" value="Copper homeostasis (CutC) domain"/>
    <property type="match status" value="1"/>
</dbReference>
<evidence type="ECO:0000256" key="8">
    <source>
        <dbReference type="ARBA" id="ARBA00023008"/>
    </source>
</evidence>
<dbReference type="PANTHER" id="PTHR12598:SF0">
    <property type="entry name" value="COPPER HOMEOSTASIS PROTEIN CUTC HOMOLOG"/>
    <property type="match status" value="1"/>
</dbReference>
<sequence length="410" mass="45664">MEAHDLQTISSEMINVIQEQQQQVSPYKKVKTQHPEATSSTTVDVKPGQQQQQKASVEEVLYYLQNGSYPPHFDTLDKMTKKARRHTLYMYAQKFFYEGDTLYYKGKEQKRAKVLFTREEVDACPECQIKAARIKTSPELRPNYVCRTVPAGVYNMEVCVDSVESAINAEQGGASRLELCGNLMEGGTTPSLGMLKVVKQKVRIPVFVMIRPRGGDFLYSSVEREVMMVDLCLAKEHGADGIVLGALTENGRIDKDFCAQLIGLARPLPVTFHRAFDMVADPQQALEDVISLGCERLLTSGCDSTVLEGLPTLKKLKKQSRGRIIIVPGGGINERNLPRILKDTGLREFHCSASCFKPSGMVYRNTAVYMGGALRPPEFGYKVASTDRVQTLNQIAKSTVQYSSQVKSSQ</sequence>
<dbReference type="PANTHER" id="PTHR12598">
    <property type="entry name" value="COPPER HOMEOSTASIS PROTEIN CUTC"/>
    <property type="match status" value="1"/>
</dbReference>
<dbReference type="GeneID" id="109475482"/>
<feature type="compositionally biased region" description="Polar residues" evidence="11">
    <location>
        <begin position="35"/>
        <end position="50"/>
    </location>
</feature>
<evidence type="ECO:0000256" key="1">
    <source>
        <dbReference type="ARBA" id="ARBA00004123"/>
    </source>
</evidence>
<comment type="subcellular location">
    <subcellularLocation>
        <location evidence="2">Cytoplasm</location>
    </subcellularLocation>
    <subcellularLocation>
        <location evidence="1">Nucleus</location>
    </subcellularLocation>
</comment>
<comment type="similarity">
    <text evidence="3">Belongs to the CutC family.</text>
</comment>
<evidence type="ECO:0000256" key="10">
    <source>
        <dbReference type="ARBA" id="ARBA00055012"/>
    </source>
</evidence>